<evidence type="ECO:0000259" key="1">
    <source>
        <dbReference type="PROSITE" id="PS51186"/>
    </source>
</evidence>
<feature type="domain" description="N-acetyltransferase" evidence="1">
    <location>
        <begin position="7"/>
        <end position="168"/>
    </location>
</feature>
<dbReference type="InterPro" id="IPR000182">
    <property type="entry name" value="GNAT_dom"/>
</dbReference>
<evidence type="ECO:0000313" key="2">
    <source>
        <dbReference type="EMBL" id="KAK1423450.1"/>
    </source>
</evidence>
<dbReference type="PANTHER" id="PTHR46067">
    <property type="entry name" value="ACYL-COA N-ACYLTRANSFERASES (NAT) SUPERFAMILY PROTEIN"/>
    <property type="match status" value="1"/>
</dbReference>
<reference evidence="2" key="1">
    <citation type="journal article" date="2023" name="bioRxiv">
        <title>Improved chromosome-level genome assembly for marigold (Tagetes erecta).</title>
        <authorList>
            <person name="Jiang F."/>
            <person name="Yuan L."/>
            <person name="Wang S."/>
            <person name="Wang H."/>
            <person name="Xu D."/>
            <person name="Wang A."/>
            <person name="Fan W."/>
        </authorList>
    </citation>
    <scope>NUCLEOTIDE SEQUENCE</scope>
    <source>
        <strain evidence="2">WSJ</strain>
        <tissue evidence="2">Leaf</tissue>
    </source>
</reference>
<dbReference type="InterPro" id="IPR016181">
    <property type="entry name" value="Acyl_CoA_acyltransferase"/>
</dbReference>
<organism evidence="2 3">
    <name type="scientific">Tagetes erecta</name>
    <name type="common">African marigold</name>
    <dbReference type="NCBI Taxonomy" id="13708"/>
    <lineage>
        <taxon>Eukaryota</taxon>
        <taxon>Viridiplantae</taxon>
        <taxon>Streptophyta</taxon>
        <taxon>Embryophyta</taxon>
        <taxon>Tracheophyta</taxon>
        <taxon>Spermatophyta</taxon>
        <taxon>Magnoliopsida</taxon>
        <taxon>eudicotyledons</taxon>
        <taxon>Gunneridae</taxon>
        <taxon>Pentapetalae</taxon>
        <taxon>asterids</taxon>
        <taxon>campanulids</taxon>
        <taxon>Asterales</taxon>
        <taxon>Asteraceae</taxon>
        <taxon>Asteroideae</taxon>
        <taxon>Heliantheae alliance</taxon>
        <taxon>Tageteae</taxon>
        <taxon>Tagetes</taxon>
    </lineage>
</organism>
<accession>A0AAD8NPC6</accession>
<dbReference type="Proteomes" id="UP001229421">
    <property type="component" value="Unassembled WGS sequence"/>
</dbReference>
<dbReference type="AlphaFoldDB" id="A0AAD8NPC6"/>
<dbReference type="Gene3D" id="3.40.630.30">
    <property type="match status" value="1"/>
</dbReference>
<dbReference type="PANTHER" id="PTHR46067:SF18">
    <property type="entry name" value="ACYL-COA N-ACYLTRANSFERASES (NAT) SUPERFAMILY PROTEIN"/>
    <property type="match status" value="1"/>
</dbReference>
<dbReference type="Pfam" id="PF13302">
    <property type="entry name" value="Acetyltransf_3"/>
    <property type="match status" value="1"/>
</dbReference>
<dbReference type="CDD" id="cd04301">
    <property type="entry name" value="NAT_SF"/>
    <property type="match status" value="1"/>
</dbReference>
<dbReference type="EMBL" id="JAUHHV010000005">
    <property type="protein sequence ID" value="KAK1423450.1"/>
    <property type="molecule type" value="Genomic_DNA"/>
</dbReference>
<proteinExistence type="predicted"/>
<dbReference type="SUPFAM" id="SSF55729">
    <property type="entry name" value="Acyl-CoA N-acyltransferases (Nat)"/>
    <property type="match status" value="1"/>
</dbReference>
<sequence>MAIPPELSIRPFTITDTDDFLSWASDDNVTRYLRWNTITTKQEALKYITETAIPHPWRRSICWSDKSIGYISVKPEPGSDCHRAHISYAISSKYWGRGIMTAAVKMAIAVVFVELPFVVRIEGLVEDENVGSQKVLEKVGFMKEGCLRKYGFNKGKIRDMIMYSFLLTDHLK</sequence>
<dbReference type="GO" id="GO:0016747">
    <property type="term" value="F:acyltransferase activity, transferring groups other than amino-acyl groups"/>
    <property type="evidence" value="ECO:0007669"/>
    <property type="project" value="InterPro"/>
</dbReference>
<evidence type="ECO:0000313" key="3">
    <source>
        <dbReference type="Proteomes" id="UP001229421"/>
    </source>
</evidence>
<comment type="caution">
    <text evidence="2">The sequence shown here is derived from an EMBL/GenBank/DDBJ whole genome shotgun (WGS) entry which is preliminary data.</text>
</comment>
<keyword evidence="3" id="KW-1185">Reference proteome</keyword>
<dbReference type="PROSITE" id="PS51186">
    <property type="entry name" value="GNAT"/>
    <property type="match status" value="1"/>
</dbReference>
<name>A0AAD8NPC6_TARER</name>
<protein>
    <recommendedName>
        <fullName evidence="1">N-acetyltransferase domain-containing protein</fullName>
    </recommendedName>
</protein>
<gene>
    <name evidence="2" type="ORF">QVD17_18753</name>
</gene>